<evidence type="ECO:0000256" key="1">
    <source>
        <dbReference type="SAM" id="MobiDB-lite"/>
    </source>
</evidence>
<dbReference type="Gene3D" id="3.50.14.10">
    <property type="entry name" value="Replication terminator Tus, domain 1 superfamily/Replication terminator Tus"/>
    <property type="match status" value="1"/>
</dbReference>
<protein>
    <submittedName>
        <fullName evidence="2">DNA replication terminus site-binding protein</fullName>
    </submittedName>
</protein>
<dbReference type="EMBL" id="CP015243">
    <property type="protein sequence ID" value="ANF57940.1"/>
    <property type="molecule type" value="Genomic_DNA"/>
</dbReference>
<accession>A0A172YF93</accession>
<keyword evidence="3" id="KW-1185">Reference proteome</keyword>
<dbReference type="KEGG" id="haa:A5892_11090"/>
<dbReference type="GO" id="GO:0003677">
    <property type="term" value="F:DNA binding"/>
    <property type="evidence" value="ECO:0007669"/>
    <property type="project" value="InterPro"/>
</dbReference>
<dbReference type="Proteomes" id="UP000077875">
    <property type="component" value="Chromosome"/>
</dbReference>
<feature type="region of interest" description="Disordered" evidence="1">
    <location>
        <begin position="243"/>
        <end position="279"/>
    </location>
</feature>
<evidence type="ECO:0000313" key="3">
    <source>
        <dbReference type="Proteomes" id="UP000077875"/>
    </source>
</evidence>
<dbReference type="AlphaFoldDB" id="A0A172YF93"/>
<name>A0A172YF93_9GAMM</name>
<dbReference type="STRING" id="376489.A5892_11090"/>
<dbReference type="InterPro" id="IPR036381">
    <property type="entry name" value="Tus_dom1"/>
</dbReference>
<organism evidence="2 3">
    <name type="scientific">Halotalea alkalilenta</name>
    <dbReference type="NCBI Taxonomy" id="376489"/>
    <lineage>
        <taxon>Bacteria</taxon>
        <taxon>Pseudomonadati</taxon>
        <taxon>Pseudomonadota</taxon>
        <taxon>Gammaproteobacteria</taxon>
        <taxon>Oceanospirillales</taxon>
        <taxon>Halomonadaceae</taxon>
        <taxon>Halotalea</taxon>
    </lineage>
</organism>
<dbReference type="GO" id="GO:0006274">
    <property type="term" value="P:DNA replication termination"/>
    <property type="evidence" value="ECO:0007669"/>
    <property type="project" value="InterPro"/>
</dbReference>
<proteinExistence type="predicted"/>
<evidence type="ECO:0000313" key="2">
    <source>
        <dbReference type="EMBL" id="ANF57940.1"/>
    </source>
</evidence>
<dbReference type="RefSeq" id="WP_064122857.1">
    <property type="nucleotide sequence ID" value="NZ_CP015243.1"/>
</dbReference>
<dbReference type="GO" id="GO:0005737">
    <property type="term" value="C:cytoplasm"/>
    <property type="evidence" value="ECO:0007669"/>
    <property type="project" value="InterPro"/>
</dbReference>
<sequence length="294" mass="33160">MTPTPEYRLLAELEHAFDHLIEQSLELAAAFASAGLPSWQLEPAQNPEAWLRAALTDFWYQDGQDGRATRSYVGLIAADAALLQRVEAVNARKDAFGALIKQIKAQAPGMIAEIKATLPFRHPLLHDHLKGRGMARLHLKQCWRRIPLAAAPVARVRMAWYSSGRSIKRLSVAEAEERLKRLDLDAPHVRIQYQRLAALPSAEILAQVQNQAPVMRANLFFREPLEDGHTRQAMNVALPLVLPPGERERSPRLPDHNLPPASPPAERSRARRRDARLEDEPYLPSLRIHRYRGA</sequence>
<reference evidence="2 3" key="1">
    <citation type="submission" date="2016-04" db="EMBL/GenBank/DDBJ databases">
        <title>Complete Genome Sequence of Halotalea alkalilenta IHB B 13600.</title>
        <authorList>
            <person name="Swarnkar M.K."/>
            <person name="Sharma A."/>
            <person name="Kaushal K."/>
            <person name="Soni R."/>
            <person name="Rana S."/>
            <person name="Singh A.K."/>
            <person name="Gulati A."/>
        </authorList>
    </citation>
    <scope>NUCLEOTIDE SEQUENCE [LARGE SCALE GENOMIC DNA]</scope>
    <source>
        <strain evidence="2 3">IHB B 13600</strain>
    </source>
</reference>
<gene>
    <name evidence="2" type="ORF">A5892_11090</name>
</gene>
<feature type="compositionally biased region" description="Basic and acidic residues" evidence="1">
    <location>
        <begin position="245"/>
        <end position="255"/>
    </location>
</feature>